<dbReference type="STRING" id="905079.L1JY02"/>
<dbReference type="AlphaFoldDB" id="L1JY02"/>
<gene>
    <name evidence="1" type="ORF">GUITHDRAFT_84577</name>
</gene>
<dbReference type="EMBL" id="JH992971">
    <property type="protein sequence ID" value="EKX53095.1"/>
    <property type="molecule type" value="Genomic_DNA"/>
</dbReference>
<dbReference type="KEGG" id="gtt:GUITHDRAFT_84577"/>
<dbReference type="OMA" id="HGEMIYL"/>
<keyword evidence="3" id="KW-1185">Reference proteome</keyword>
<reference evidence="2" key="3">
    <citation type="submission" date="2016-03" db="UniProtKB">
        <authorList>
            <consortium name="EnsemblProtists"/>
        </authorList>
    </citation>
    <scope>IDENTIFICATION</scope>
</reference>
<dbReference type="RefSeq" id="XP_005840075.1">
    <property type="nucleotide sequence ID" value="XM_005840018.1"/>
</dbReference>
<dbReference type="PaxDb" id="55529-EKX53095"/>
<dbReference type="Proteomes" id="UP000011087">
    <property type="component" value="Unassembled WGS sequence"/>
</dbReference>
<dbReference type="GeneID" id="17309492"/>
<accession>L1JY02</accession>
<dbReference type="OrthoDB" id="45365at2759"/>
<dbReference type="InterPro" id="IPR006652">
    <property type="entry name" value="Kelch_1"/>
</dbReference>
<dbReference type="Pfam" id="PF24681">
    <property type="entry name" value="Kelch_KLHDC2_KLHL20_DRC7"/>
    <property type="match status" value="1"/>
</dbReference>
<dbReference type="PANTHER" id="PTHR45632">
    <property type="entry name" value="LD33804P"/>
    <property type="match status" value="1"/>
</dbReference>
<reference evidence="3" key="2">
    <citation type="submission" date="2012-11" db="EMBL/GenBank/DDBJ databases">
        <authorList>
            <person name="Kuo A."/>
            <person name="Curtis B.A."/>
            <person name="Tanifuji G."/>
            <person name="Burki F."/>
            <person name="Gruber A."/>
            <person name="Irimia M."/>
            <person name="Maruyama S."/>
            <person name="Arias M.C."/>
            <person name="Ball S.G."/>
            <person name="Gile G.H."/>
            <person name="Hirakawa Y."/>
            <person name="Hopkins J.F."/>
            <person name="Rensing S.A."/>
            <person name="Schmutz J."/>
            <person name="Symeonidi A."/>
            <person name="Elias M."/>
            <person name="Eveleigh R.J."/>
            <person name="Herman E.K."/>
            <person name="Klute M.J."/>
            <person name="Nakayama T."/>
            <person name="Obornik M."/>
            <person name="Reyes-Prieto A."/>
            <person name="Armbrust E.V."/>
            <person name="Aves S.J."/>
            <person name="Beiko R.G."/>
            <person name="Coutinho P."/>
            <person name="Dacks J.B."/>
            <person name="Durnford D.G."/>
            <person name="Fast N.M."/>
            <person name="Green B.R."/>
            <person name="Grisdale C."/>
            <person name="Hempe F."/>
            <person name="Henrissat B."/>
            <person name="Hoppner M.P."/>
            <person name="Ishida K.-I."/>
            <person name="Kim E."/>
            <person name="Koreny L."/>
            <person name="Kroth P.G."/>
            <person name="Liu Y."/>
            <person name="Malik S.-B."/>
            <person name="Maier U.G."/>
            <person name="McRose D."/>
            <person name="Mock T."/>
            <person name="Neilson J.A."/>
            <person name="Onodera N.T."/>
            <person name="Poole A.M."/>
            <person name="Pritham E.J."/>
            <person name="Richards T.A."/>
            <person name="Rocap G."/>
            <person name="Roy S.W."/>
            <person name="Sarai C."/>
            <person name="Schaack S."/>
            <person name="Shirato S."/>
            <person name="Slamovits C.H."/>
            <person name="Spencer D.F."/>
            <person name="Suzuki S."/>
            <person name="Worden A.Z."/>
            <person name="Zauner S."/>
            <person name="Barry K."/>
            <person name="Bell C."/>
            <person name="Bharti A.K."/>
            <person name="Crow J.A."/>
            <person name="Grimwood J."/>
            <person name="Kramer R."/>
            <person name="Lindquist E."/>
            <person name="Lucas S."/>
            <person name="Salamov A."/>
            <person name="McFadden G.I."/>
            <person name="Lane C.E."/>
            <person name="Keeling P.J."/>
            <person name="Gray M.W."/>
            <person name="Grigoriev I.V."/>
            <person name="Archibald J.M."/>
        </authorList>
    </citation>
    <scope>NUCLEOTIDE SEQUENCE</scope>
    <source>
        <strain evidence="3">CCMP2712</strain>
    </source>
</reference>
<dbReference type="PANTHER" id="PTHR45632:SF17">
    <property type="entry name" value="KELCH-LIKE PROTEIN 31"/>
    <property type="match status" value="1"/>
</dbReference>
<dbReference type="Gene3D" id="2.120.10.80">
    <property type="entry name" value="Kelch-type beta propeller"/>
    <property type="match status" value="2"/>
</dbReference>
<organism evidence="1">
    <name type="scientific">Guillardia theta (strain CCMP2712)</name>
    <name type="common">Cryptophyte</name>
    <dbReference type="NCBI Taxonomy" id="905079"/>
    <lineage>
        <taxon>Eukaryota</taxon>
        <taxon>Cryptophyceae</taxon>
        <taxon>Pyrenomonadales</taxon>
        <taxon>Geminigeraceae</taxon>
        <taxon>Guillardia</taxon>
    </lineage>
</organism>
<dbReference type="HOGENOM" id="CLU_807641_0_0_1"/>
<dbReference type="EnsemblProtists" id="EKX53095">
    <property type="protein sequence ID" value="EKX53095"/>
    <property type="gene ID" value="GUITHDRAFT_84577"/>
</dbReference>
<proteinExistence type="predicted"/>
<name>L1JY02_GUITC</name>
<sequence length="344" mass="37577">MVHAMDPNRPARNQIHEKEEDAMMTDWHMERELSFAMSLHHRLGGNSMARMLQSEELCNLVCKMAKTPVLCVIGGKDHQSNDSISAVECYEPDSQRWFKLPPMPFPRRGLAAAALDDRVYIVGGQYCGQYTPPSGTAPIFCRYHPNAMVQSFSDKLGDWRNEAPLPTARSYLAATALKGQLYALGGFDGTLGNRYLATVEKYCPLMDTWVSCSPLPSERSHLASAAYGNSIYVFGGYCSGAAVSYVDVYDVVTDEWKRGPCMPTARDSLAAAVLNGKFFALGGCTSGGVTSLASVESFDHRSGKWETETPMPTTRALLGAAVLNGRIFVVGGTTAYNCLNSVHR</sequence>
<dbReference type="InterPro" id="IPR015915">
    <property type="entry name" value="Kelch-typ_b-propeller"/>
</dbReference>
<evidence type="ECO:0000313" key="1">
    <source>
        <dbReference type="EMBL" id="EKX53095.1"/>
    </source>
</evidence>
<dbReference type="Pfam" id="PF01344">
    <property type="entry name" value="Kelch_1"/>
    <property type="match status" value="1"/>
</dbReference>
<evidence type="ECO:0000313" key="3">
    <source>
        <dbReference type="Proteomes" id="UP000011087"/>
    </source>
</evidence>
<dbReference type="SUPFAM" id="SSF117281">
    <property type="entry name" value="Kelch motif"/>
    <property type="match status" value="1"/>
</dbReference>
<protein>
    <submittedName>
        <fullName evidence="1 2">Uncharacterized protein</fullName>
    </submittedName>
</protein>
<reference evidence="1 3" key="1">
    <citation type="journal article" date="2012" name="Nature">
        <title>Algal genomes reveal evolutionary mosaicism and the fate of nucleomorphs.</title>
        <authorList>
            <consortium name="DOE Joint Genome Institute"/>
            <person name="Curtis B.A."/>
            <person name="Tanifuji G."/>
            <person name="Burki F."/>
            <person name="Gruber A."/>
            <person name="Irimia M."/>
            <person name="Maruyama S."/>
            <person name="Arias M.C."/>
            <person name="Ball S.G."/>
            <person name="Gile G.H."/>
            <person name="Hirakawa Y."/>
            <person name="Hopkins J.F."/>
            <person name="Kuo A."/>
            <person name="Rensing S.A."/>
            <person name="Schmutz J."/>
            <person name="Symeonidi A."/>
            <person name="Elias M."/>
            <person name="Eveleigh R.J."/>
            <person name="Herman E.K."/>
            <person name="Klute M.J."/>
            <person name="Nakayama T."/>
            <person name="Obornik M."/>
            <person name="Reyes-Prieto A."/>
            <person name="Armbrust E.V."/>
            <person name="Aves S.J."/>
            <person name="Beiko R.G."/>
            <person name="Coutinho P."/>
            <person name="Dacks J.B."/>
            <person name="Durnford D.G."/>
            <person name="Fast N.M."/>
            <person name="Green B.R."/>
            <person name="Grisdale C.J."/>
            <person name="Hempel F."/>
            <person name="Henrissat B."/>
            <person name="Hoppner M.P."/>
            <person name="Ishida K."/>
            <person name="Kim E."/>
            <person name="Koreny L."/>
            <person name="Kroth P.G."/>
            <person name="Liu Y."/>
            <person name="Malik S.B."/>
            <person name="Maier U.G."/>
            <person name="McRose D."/>
            <person name="Mock T."/>
            <person name="Neilson J.A."/>
            <person name="Onodera N.T."/>
            <person name="Poole A.M."/>
            <person name="Pritham E.J."/>
            <person name="Richards T.A."/>
            <person name="Rocap G."/>
            <person name="Roy S.W."/>
            <person name="Sarai C."/>
            <person name="Schaack S."/>
            <person name="Shirato S."/>
            <person name="Slamovits C.H."/>
            <person name="Spencer D.F."/>
            <person name="Suzuki S."/>
            <person name="Worden A.Z."/>
            <person name="Zauner S."/>
            <person name="Barry K."/>
            <person name="Bell C."/>
            <person name="Bharti A.K."/>
            <person name="Crow J.A."/>
            <person name="Grimwood J."/>
            <person name="Kramer R."/>
            <person name="Lindquist E."/>
            <person name="Lucas S."/>
            <person name="Salamov A."/>
            <person name="McFadden G.I."/>
            <person name="Lane C.E."/>
            <person name="Keeling P.J."/>
            <person name="Gray M.W."/>
            <person name="Grigoriev I.V."/>
            <person name="Archibald J.M."/>
        </authorList>
    </citation>
    <scope>NUCLEOTIDE SEQUENCE</scope>
    <source>
        <strain evidence="1 3">CCMP2712</strain>
    </source>
</reference>
<evidence type="ECO:0000313" key="2">
    <source>
        <dbReference type="EnsemblProtists" id="EKX53095"/>
    </source>
</evidence>
<dbReference type="SMART" id="SM00612">
    <property type="entry name" value="Kelch"/>
    <property type="match status" value="5"/>
</dbReference>
<dbReference type="eggNOG" id="KOG4441">
    <property type="taxonomic scope" value="Eukaryota"/>
</dbReference>